<keyword evidence="3" id="KW-1185">Reference proteome</keyword>
<evidence type="ECO:0000256" key="1">
    <source>
        <dbReference type="SAM" id="MobiDB-lite"/>
    </source>
</evidence>
<dbReference type="EMBL" id="JASCZI010000027">
    <property type="protein sequence ID" value="MED6107126.1"/>
    <property type="molecule type" value="Genomic_DNA"/>
</dbReference>
<evidence type="ECO:0000313" key="3">
    <source>
        <dbReference type="Proteomes" id="UP001341840"/>
    </source>
</evidence>
<sequence length="179" mass="19668">MSPSSNLVPEKTDRQQQLDVSSGMHEDHLVGRMARENSEAASQPRERHSAGIRIRMVGWLAKHLPEPVPSGSPCTLWHHVLEVPKAAIHRLAVDGEIQLVRDILKGDGALAPRHVERMSLQSPPLYEGADERLVNLEPALGQSCTGSRPARCTNGSARGSRPIAICRRTLTIHLSFCIE</sequence>
<name>A0ABU6Q6J0_9FABA</name>
<protein>
    <submittedName>
        <fullName evidence="2">Uncharacterized protein</fullName>
    </submittedName>
</protein>
<evidence type="ECO:0000313" key="2">
    <source>
        <dbReference type="EMBL" id="MED6107126.1"/>
    </source>
</evidence>
<dbReference type="Proteomes" id="UP001341840">
    <property type="component" value="Unassembled WGS sequence"/>
</dbReference>
<accession>A0ABU6Q6J0</accession>
<organism evidence="2 3">
    <name type="scientific">Stylosanthes scabra</name>
    <dbReference type="NCBI Taxonomy" id="79078"/>
    <lineage>
        <taxon>Eukaryota</taxon>
        <taxon>Viridiplantae</taxon>
        <taxon>Streptophyta</taxon>
        <taxon>Embryophyta</taxon>
        <taxon>Tracheophyta</taxon>
        <taxon>Spermatophyta</taxon>
        <taxon>Magnoliopsida</taxon>
        <taxon>eudicotyledons</taxon>
        <taxon>Gunneridae</taxon>
        <taxon>Pentapetalae</taxon>
        <taxon>rosids</taxon>
        <taxon>fabids</taxon>
        <taxon>Fabales</taxon>
        <taxon>Fabaceae</taxon>
        <taxon>Papilionoideae</taxon>
        <taxon>50 kb inversion clade</taxon>
        <taxon>dalbergioids sensu lato</taxon>
        <taxon>Dalbergieae</taxon>
        <taxon>Pterocarpus clade</taxon>
        <taxon>Stylosanthes</taxon>
    </lineage>
</organism>
<gene>
    <name evidence="2" type="ORF">PIB30_011141</name>
</gene>
<feature type="region of interest" description="Disordered" evidence="1">
    <location>
        <begin position="1"/>
        <end position="27"/>
    </location>
</feature>
<reference evidence="2 3" key="1">
    <citation type="journal article" date="2023" name="Plants (Basel)">
        <title>Bridging the Gap: Combining Genomics and Transcriptomics Approaches to Understand Stylosanthes scabra, an Orphan Legume from the Brazilian Caatinga.</title>
        <authorList>
            <person name="Ferreira-Neto J.R.C."/>
            <person name="da Silva M.D."/>
            <person name="Binneck E."/>
            <person name="de Melo N.F."/>
            <person name="da Silva R.H."/>
            <person name="de Melo A.L.T.M."/>
            <person name="Pandolfi V."/>
            <person name="Bustamante F.O."/>
            <person name="Brasileiro-Vidal A.C."/>
            <person name="Benko-Iseppon A.M."/>
        </authorList>
    </citation>
    <scope>NUCLEOTIDE SEQUENCE [LARGE SCALE GENOMIC DNA]</scope>
    <source>
        <tissue evidence="2">Leaves</tissue>
    </source>
</reference>
<comment type="caution">
    <text evidence="2">The sequence shown here is derived from an EMBL/GenBank/DDBJ whole genome shotgun (WGS) entry which is preliminary data.</text>
</comment>
<proteinExistence type="predicted"/>